<evidence type="ECO:0000256" key="2">
    <source>
        <dbReference type="ARBA" id="ARBA00023027"/>
    </source>
</evidence>
<dbReference type="PROSITE" id="PS00065">
    <property type="entry name" value="D_2_HYDROXYACID_DH_1"/>
    <property type="match status" value="1"/>
</dbReference>
<dbReference type="Gene3D" id="3.40.50.720">
    <property type="entry name" value="NAD(P)-binding Rossmann-like Domain"/>
    <property type="match status" value="2"/>
</dbReference>
<evidence type="ECO:0000256" key="8">
    <source>
        <dbReference type="ARBA" id="ARBA00066674"/>
    </source>
</evidence>
<accession>A0A923IUM2</accession>
<feature type="domain" description="D-isomer specific 2-hydroxyacid dehydrogenase NAD-binding" evidence="12">
    <location>
        <begin position="109"/>
        <end position="287"/>
    </location>
</feature>
<dbReference type="Pfam" id="PF02826">
    <property type="entry name" value="2-Hacid_dh_C"/>
    <property type="match status" value="1"/>
</dbReference>
<feature type="domain" description="D-isomer specific 2-hydroxyacid dehydrogenase catalytic" evidence="11">
    <location>
        <begin position="3"/>
        <end position="319"/>
    </location>
</feature>
<dbReference type="PANTHER" id="PTHR10996">
    <property type="entry name" value="2-HYDROXYACID DEHYDROGENASE-RELATED"/>
    <property type="match status" value="1"/>
</dbReference>
<dbReference type="EC" id="1.1.1.79" evidence="7"/>
<organism evidence="13 14">
    <name type="scientific">Pedobacter planticolens</name>
    <dbReference type="NCBI Taxonomy" id="2679964"/>
    <lineage>
        <taxon>Bacteria</taxon>
        <taxon>Pseudomonadati</taxon>
        <taxon>Bacteroidota</taxon>
        <taxon>Sphingobacteriia</taxon>
        <taxon>Sphingobacteriales</taxon>
        <taxon>Sphingobacteriaceae</taxon>
        <taxon>Pedobacter</taxon>
    </lineage>
</organism>
<dbReference type="SUPFAM" id="SSF51735">
    <property type="entry name" value="NAD(P)-binding Rossmann-fold domains"/>
    <property type="match status" value="1"/>
</dbReference>
<evidence type="ECO:0000256" key="6">
    <source>
        <dbReference type="ARBA" id="ARBA00061278"/>
    </source>
</evidence>
<dbReference type="EMBL" id="WNXD01000002">
    <property type="protein sequence ID" value="MBB2146100.1"/>
    <property type="molecule type" value="Genomic_DNA"/>
</dbReference>
<evidence type="ECO:0000313" key="14">
    <source>
        <dbReference type="Proteomes" id="UP000601055"/>
    </source>
</evidence>
<evidence type="ECO:0000259" key="12">
    <source>
        <dbReference type="Pfam" id="PF02826"/>
    </source>
</evidence>
<reference evidence="13" key="1">
    <citation type="submission" date="2019-11" db="EMBL/GenBank/DDBJ databases">
        <title>Description of Pedobacter sp. LMG 31464T.</title>
        <authorList>
            <person name="Carlier A."/>
            <person name="Qi S."/>
            <person name="Vandamme P."/>
        </authorList>
    </citation>
    <scope>NUCLEOTIDE SEQUENCE</scope>
    <source>
        <strain evidence="13">LMG 31464</strain>
    </source>
</reference>
<dbReference type="InterPro" id="IPR029752">
    <property type="entry name" value="D-isomer_DH_CS1"/>
</dbReference>
<comment type="catalytic activity">
    <reaction evidence="5">
        <text>glycolate + NADP(+) = glyoxylate + NADPH + H(+)</text>
        <dbReference type="Rhea" id="RHEA:10992"/>
        <dbReference type="ChEBI" id="CHEBI:15378"/>
        <dbReference type="ChEBI" id="CHEBI:29805"/>
        <dbReference type="ChEBI" id="CHEBI:36655"/>
        <dbReference type="ChEBI" id="CHEBI:57783"/>
        <dbReference type="ChEBI" id="CHEBI:58349"/>
        <dbReference type="EC" id="1.1.1.79"/>
    </reaction>
</comment>
<dbReference type="InterPro" id="IPR006139">
    <property type="entry name" value="D-isomer_2_OHA_DH_cat_dom"/>
</dbReference>
<keyword evidence="1 10" id="KW-0560">Oxidoreductase</keyword>
<evidence type="ECO:0000259" key="11">
    <source>
        <dbReference type="Pfam" id="PF00389"/>
    </source>
</evidence>
<dbReference type="GO" id="GO:0016618">
    <property type="term" value="F:hydroxypyruvate reductase [NAD(P)H] activity"/>
    <property type="evidence" value="ECO:0007669"/>
    <property type="project" value="UniProtKB-EC"/>
</dbReference>
<evidence type="ECO:0000256" key="7">
    <source>
        <dbReference type="ARBA" id="ARBA00066661"/>
    </source>
</evidence>
<dbReference type="InterPro" id="IPR006140">
    <property type="entry name" value="D-isomer_DH_NAD-bd"/>
</dbReference>
<gene>
    <name evidence="13" type="ORF">GM921_11435</name>
</gene>
<dbReference type="GO" id="GO:0005829">
    <property type="term" value="C:cytosol"/>
    <property type="evidence" value="ECO:0007669"/>
    <property type="project" value="TreeGrafter"/>
</dbReference>
<name>A0A923IUM2_9SPHI</name>
<sequence>MNIFFTRKIPQKGIQLLEEAGHTLTIHSETLALTKAELINLAKQHDAVLSVGGNQLDANFFEQCKHLKCIALMSVGYDNVDINAASLYKVPVSNTSGVLSKATSDVAFLLMLAVSRNAFNMHKKIEQGNWKGFEPTADLGIELYGKTLGIFGLGRIGIELAKKAKAAYEMKIIYHNRKRNIETENLLDAEYVSFDELLKQSDVISVHTNLSDETKDIFDQTAFKKMKPSALFINTARGAVHNEKDLIDALQNKTIWGAGLDVTNPEPMDKNNPLLNLPNVCVLPHIGSATVETRDQMALMAARNIIAALNNQKMPQVINKEVYE</sequence>
<comment type="caution">
    <text evidence="13">The sequence shown here is derived from an EMBL/GenBank/DDBJ whole genome shotgun (WGS) entry which is preliminary data.</text>
</comment>
<dbReference type="AlphaFoldDB" id="A0A923IUM2"/>
<dbReference type="CDD" id="cd05301">
    <property type="entry name" value="GDH"/>
    <property type="match status" value="1"/>
</dbReference>
<dbReference type="Pfam" id="PF00389">
    <property type="entry name" value="2-Hacid_dh"/>
    <property type="match status" value="1"/>
</dbReference>
<dbReference type="GO" id="GO:0030267">
    <property type="term" value="F:glyoxylate reductase (NADPH) activity"/>
    <property type="evidence" value="ECO:0007669"/>
    <property type="project" value="UniProtKB-EC"/>
</dbReference>
<dbReference type="RefSeq" id="WP_182922772.1">
    <property type="nucleotide sequence ID" value="NZ_WNXD01000002.1"/>
</dbReference>
<dbReference type="GO" id="GO:0051287">
    <property type="term" value="F:NAD binding"/>
    <property type="evidence" value="ECO:0007669"/>
    <property type="project" value="InterPro"/>
</dbReference>
<evidence type="ECO:0000256" key="4">
    <source>
        <dbReference type="ARBA" id="ARBA00052239"/>
    </source>
</evidence>
<dbReference type="EC" id="1.1.1.81" evidence="8"/>
<evidence type="ECO:0000256" key="9">
    <source>
        <dbReference type="ARBA" id="ARBA00073362"/>
    </source>
</evidence>
<dbReference type="PANTHER" id="PTHR10996:SF178">
    <property type="entry name" value="2-HYDROXYACID DEHYDROGENASE YGL185C-RELATED"/>
    <property type="match status" value="1"/>
</dbReference>
<keyword evidence="2" id="KW-0520">NAD</keyword>
<evidence type="ECO:0000256" key="5">
    <source>
        <dbReference type="ARBA" id="ARBA00052769"/>
    </source>
</evidence>
<evidence type="ECO:0000256" key="1">
    <source>
        <dbReference type="ARBA" id="ARBA00023002"/>
    </source>
</evidence>
<evidence type="ECO:0000256" key="10">
    <source>
        <dbReference type="RuleBase" id="RU003719"/>
    </source>
</evidence>
<evidence type="ECO:0000313" key="13">
    <source>
        <dbReference type="EMBL" id="MBB2146100.1"/>
    </source>
</evidence>
<keyword evidence="14" id="KW-1185">Reference proteome</keyword>
<comment type="catalytic activity">
    <reaction evidence="4">
        <text>(R)-glycerate + NADP(+) = 3-hydroxypyruvate + NADPH + H(+)</text>
        <dbReference type="Rhea" id="RHEA:18657"/>
        <dbReference type="ChEBI" id="CHEBI:15378"/>
        <dbReference type="ChEBI" id="CHEBI:16659"/>
        <dbReference type="ChEBI" id="CHEBI:17180"/>
        <dbReference type="ChEBI" id="CHEBI:57783"/>
        <dbReference type="ChEBI" id="CHEBI:58349"/>
        <dbReference type="EC" id="1.1.1.81"/>
    </reaction>
</comment>
<dbReference type="SUPFAM" id="SSF52283">
    <property type="entry name" value="Formate/glycerate dehydrogenase catalytic domain-like"/>
    <property type="match status" value="1"/>
</dbReference>
<evidence type="ECO:0000256" key="3">
    <source>
        <dbReference type="ARBA" id="ARBA00051801"/>
    </source>
</evidence>
<comment type="similarity">
    <text evidence="6">Belongs to the D-isomer specific 2-hydroxyacid dehydrogenase family. GhrB subfamily.</text>
</comment>
<comment type="catalytic activity">
    <reaction evidence="3">
        <text>(R)-glycerate + NAD(+) = 3-hydroxypyruvate + NADH + H(+)</text>
        <dbReference type="Rhea" id="RHEA:17905"/>
        <dbReference type="ChEBI" id="CHEBI:15378"/>
        <dbReference type="ChEBI" id="CHEBI:16659"/>
        <dbReference type="ChEBI" id="CHEBI:17180"/>
        <dbReference type="ChEBI" id="CHEBI:57540"/>
        <dbReference type="ChEBI" id="CHEBI:57945"/>
        <dbReference type="EC" id="1.1.1.81"/>
    </reaction>
</comment>
<protein>
    <recommendedName>
        <fullName evidence="9">Glyoxylate/hydroxypyruvate reductase B</fullName>
        <ecNumber evidence="7">1.1.1.79</ecNumber>
        <ecNumber evidence="8">1.1.1.81</ecNumber>
    </recommendedName>
</protein>
<proteinExistence type="inferred from homology"/>
<dbReference type="FunFam" id="3.40.50.720:FF:000026">
    <property type="entry name" value="Glyoxylate/hydroxypyruvate reductase B"/>
    <property type="match status" value="1"/>
</dbReference>
<dbReference type="InterPro" id="IPR050223">
    <property type="entry name" value="D-isomer_2-hydroxyacid_DH"/>
</dbReference>
<dbReference type="InterPro" id="IPR036291">
    <property type="entry name" value="NAD(P)-bd_dom_sf"/>
</dbReference>
<dbReference type="Proteomes" id="UP000601055">
    <property type="component" value="Unassembled WGS sequence"/>
</dbReference>